<evidence type="ECO:0000313" key="6">
    <source>
        <dbReference type="Proteomes" id="UP000316806"/>
    </source>
</evidence>
<dbReference type="PROSITE" id="PS51000">
    <property type="entry name" value="HTH_DEOR_2"/>
    <property type="match status" value="1"/>
</dbReference>
<dbReference type="InterPro" id="IPR026881">
    <property type="entry name" value="WYL_dom"/>
</dbReference>
<protein>
    <submittedName>
        <fullName evidence="5">Transcriptional regulator</fullName>
    </submittedName>
</protein>
<evidence type="ECO:0000256" key="3">
    <source>
        <dbReference type="ARBA" id="ARBA00023163"/>
    </source>
</evidence>
<evidence type="ECO:0000313" key="5">
    <source>
        <dbReference type="EMBL" id="QDQ15197.1"/>
    </source>
</evidence>
<accession>A0A516RHR7</accession>
<dbReference type="AlphaFoldDB" id="A0A516RHR7"/>
<dbReference type="Proteomes" id="UP000316806">
    <property type="component" value="Chromosome"/>
</dbReference>
<dbReference type="EMBL" id="CP040916">
    <property type="protein sequence ID" value="QDQ15197.1"/>
    <property type="molecule type" value="Genomic_DNA"/>
</dbReference>
<dbReference type="Pfam" id="PF13280">
    <property type="entry name" value="WYL"/>
    <property type="match status" value="1"/>
</dbReference>
<feature type="domain" description="HTH deoR-type" evidence="4">
    <location>
        <begin position="5"/>
        <end position="60"/>
    </location>
</feature>
<dbReference type="SUPFAM" id="SSF46785">
    <property type="entry name" value="Winged helix' DNA-binding domain"/>
    <property type="match status" value="1"/>
</dbReference>
<dbReference type="Gene3D" id="1.10.10.10">
    <property type="entry name" value="Winged helix-like DNA-binding domain superfamily/Winged helix DNA-binding domain"/>
    <property type="match status" value="1"/>
</dbReference>
<dbReference type="InterPro" id="IPR018356">
    <property type="entry name" value="Tscrpt_reg_HTH_DeoR_CS"/>
</dbReference>
<dbReference type="GO" id="GO:0003677">
    <property type="term" value="F:DNA binding"/>
    <property type="evidence" value="ECO:0007669"/>
    <property type="project" value="UniProtKB-KW"/>
</dbReference>
<dbReference type="CDD" id="cd00090">
    <property type="entry name" value="HTH_ARSR"/>
    <property type="match status" value="1"/>
</dbReference>
<dbReference type="PANTHER" id="PTHR34580">
    <property type="match status" value="1"/>
</dbReference>
<dbReference type="InterPro" id="IPR036388">
    <property type="entry name" value="WH-like_DNA-bd_sf"/>
</dbReference>
<keyword evidence="2" id="KW-0238">DNA-binding</keyword>
<sequence length="339" mass="36418">MTQDLPARMLRLLSLLQTRRAWSGSELADRLGVTLRTIRRDIDRLRELGYPVQSTTGRTGGYRLAAGADLPPLLLDDEEAVAIATALRTAASGVSGIAESAVRALAKLEQVLPARLRHQVAAIHTATATVPWDAGPGADPSALATLAAACRDREIVTFTYASRSGGTAPRRAEPHSLVVAGSRWYLIAYDTDHTDWRTFRVDRLTEPAPTGRRVSPRELPAADPIDFLAARIAAAPARYTLSVTVPADAATVIERTQVLPARVHGNGAHASTVELAADDPRRIALQLFDLAPGPGSAFRGSPELAPHLSEFAQLLWEVARALTTTDRPDEPHAPATKDR</sequence>
<dbReference type="InterPro" id="IPR001034">
    <property type="entry name" value="DeoR_HTH"/>
</dbReference>
<dbReference type="PROSITE" id="PS52050">
    <property type="entry name" value="WYL"/>
    <property type="match status" value="1"/>
</dbReference>
<dbReference type="InterPro" id="IPR051534">
    <property type="entry name" value="CBASS_pafABC_assoc_protein"/>
</dbReference>
<keyword evidence="3" id="KW-0804">Transcription</keyword>
<dbReference type="PANTHER" id="PTHR34580:SF3">
    <property type="entry name" value="PROTEIN PAFB"/>
    <property type="match status" value="1"/>
</dbReference>
<organism evidence="5 6">
    <name type="scientific">Streptomyces spectabilis</name>
    <dbReference type="NCBI Taxonomy" id="68270"/>
    <lineage>
        <taxon>Bacteria</taxon>
        <taxon>Bacillati</taxon>
        <taxon>Actinomycetota</taxon>
        <taxon>Actinomycetes</taxon>
        <taxon>Kitasatosporales</taxon>
        <taxon>Streptomycetaceae</taxon>
        <taxon>Streptomyces</taxon>
    </lineage>
</organism>
<gene>
    <name evidence="5" type="ORF">FH965_35435</name>
</gene>
<keyword evidence="1" id="KW-0805">Transcription regulation</keyword>
<name>A0A516RHR7_STRST</name>
<evidence type="ECO:0000256" key="2">
    <source>
        <dbReference type="ARBA" id="ARBA00023125"/>
    </source>
</evidence>
<dbReference type="InterPro" id="IPR011991">
    <property type="entry name" value="ArsR-like_HTH"/>
</dbReference>
<dbReference type="Pfam" id="PF08279">
    <property type="entry name" value="HTH_11"/>
    <property type="match status" value="1"/>
</dbReference>
<dbReference type="GO" id="GO:0003700">
    <property type="term" value="F:DNA-binding transcription factor activity"/>
    <property type="evidence" value="ECO:0007669"/>
    <property type="project" value="InterPro"/>
</dbReference>
<evidence type="ECO:0000259" key="4">
    <source>
        <dbReference type="PROSITE" id="PS51000"/>
    </source>
</evidence>
<evidence type="ECO:0000256" key="1">
    <source>
        <dbReference type="ARBA" id="ARBA00023015"/>
    </source>
</evidence>
<dbReference type="InterPro" id="IPR013196">
    <property type="entry name" value="HTH_11"/>
</dbReference>
<dbReference type="PROSITE" id="PS00894">
    <property type="entry name" value="HTH_DEOR_1"/>
    <property type="match status" value="1"/>
</dbReference>
<dbReference type="InterPro" id="IPR036390">
    <property type="entry name" value="WH_DNA-bd_sf"/>
</dbReference>
<reference evidence="5 6" key="1">
    <citation type="journal article" date="2019" name="J. Ind. Microbiol. Biotechnol.">
        <title>The complete genomic sequence of Streptomyces spectabilis NRRL-2792 and identification of secondary metabolite biosynthetic gene clusters.</title>
        <authorList>
            <person name="Sinha A."/>
            <person name="Phillips-Salemka S."/>
            <person name="Niraula T.A."/>
            <person name="Short K.A."/>
            <person name="Niraula N.P."/>
        </authorList>
    </citation>
    <scope>NUCLEOTIDE SEQUENCE [LARGE SCALE GENOMIC DNA]</scope>
    <source>
        <strain evidence="5 6">NRRL 2792</strain>
    </source>
</reference>
<proteinExistence type="predicted"/>